<evidence type="ECO:0000313" key="8">
    <source>
        <dbReference type="Proteomes" id="UP000069135"/>
    </source>
</evidence>
<accession>A0A0S1SKB8</accession>
<dbReference type="GO" id="GO:0005737">
    <property type="term" value="C:cytoplasm"/>
    <property type="evidence" value="ECO:0007669"/>
    <property type="project" value="UniProtKB-SubCell"/>
</dbReference>
<dbReference type="EC" id="2.7.1.23" evidence="6"/>
<evidence type="ECO:0000256" key="2">
    <source>
        <dbReference type="ARBA" id="ARBA00022777"/>
    </source>
</evidence>
<feature type="binding site" evidence="6">
    <location>
        <begin position="144"/>
        <end position="145"/>
    </location>
    <ligand>
        <name>NAD(+)</name>
        <dbReference type="ChEBI" id="CHEBI:57540"/>
    </ligand>
</feature>
<evidence type="ECO:0000256" key="4">
    <source>
        <dbReference type="ARBA" id="ARBA00023027"/>
    </source>
</evidence>
<dbReference type="InterPro" id="IPR017437">
    <property type="entry name" value="ATP-NAD_kinase_PpnK-typ_C"/>
</dbReference>
<dbReference type="PATRIC" id="fig|1735161.3.peg.413"/>
<dbReference type="GO" id="GO:0051287">
    <property type="term" value="F:NAD binding"/>
    <property type="evidence" value="ECO:0007669"/>
    <property type="project" value="UniProtKB-ARBA"/>
</dbReference>
<dbReference type="KEGG" id="prf:PeribacterA2_0421"/>
<feature type="binding site" evidence="6">
    <location>
        <position position="172"/>
    </location>
    <ligand>
        <name>NAD(+)</name>
        <dbReference type="ChEBI" id="CHEBI:57540"/>
    </ligand>
</feature>
<protein>
    <recommendedName>
        <fullName evidence="6">NAD kinase</fullName>
        <ecNumber evidence="6">2.7.1.23</ecNumber>
    </recommendedName>
    <alternativeName>
        <fullName evidence="6">ATP-dependent NAD kinase</fullName>
    </alternativeName>
</protein>
<dbReference type="STRING" id="1735162.PeribacterB2_0420"/>
<accession>A0A0S1SW66</accession>
<comment type="catalytic activity">
    <reaction evidence="5 6">
        <text>NAD(+) + ATP = ADP + NADP(+) + H(+)</text>
        <dbReference type="Rhea" id="RHEA:18629"/>
        <dbReference type="ChEBI" id="CHEBI:15378"/>
        <dbReference type="ChEBI" id="CHEBI:30616"/>
        <dbReference type="ChEBI" id="CHEBI:57540"/>
        <dbReference type="ChEBI" id="CHEBI:58349"/>
        <dbReference type="ChEBI" id="CHEBI:456216"/>
        <dbReference type="EC" id="2.7.1.23"/>
    </reaction>
</comment>
<feature type="binding site" evidence="6">
    <location>
        <position position="250"/>
    </location>
    <ligand>
        <name>NAD(+)</name>
        <dbReference type="ChEBI" id="CHEBI:57540"/>
    </ligand>
</feature>
<evidence type="ECO:0000313" key="7">
    <source>
        <dbReference type="EMBL" id="ALM13112.1"/>
    </source>
</evidence>
<feature type="binding site" evidence="6">
    <location>
        <begin position="70"/>
        <end position="71"/>
    </location>
    <ligand>
        <name>NAD(+)</name>
        <dbReference type="ChEBI" id="CHEBI:57540"/>
    </ligand>
</feature>
<accession>A0A0S1SEL9</accession>
<organism evidence="7 8">
    <name type="scientific">Candidatus Peribacter riflensis</name>
    <dbReference type="NCBI Taxonomy" id="1735162"/>
    <lineage>
        <taxon>Bacteria</taxon>
        <taxon>Candidatus Peregrinibacteriota</taxon>
        <taxon>Candidatus Peribacteria</taxon>
        <taxon>Candidatus Peribacterales</taxon>
        <taxon>Candidatus Peribacteraceae</taxon>
        <taxon>Candidatus Peribacter</taxon>
    </lineage>
</organism>
<keyword evidence="1 6" id="KW-0808">Transferase</keyword>
<evidence type="ECO:0000256" key="3">
    <source>
        <dbReference type="ARBA" id="ARBA00022857"/>
    </source>
</evidence>
<dbReference type="GO" id="GO:0046872">
    <property type="term" value="F:metal ion binding"/>
    <property type="evidence" value="ECO:0007669"/>
    <property type="project" value="UniProtKB-UniRule"/>
</dbReference>
<dbReference type="Proteomes" id="UP000069135">
    <property type="component" value="Chromosome"/>
</dbReference>
<feature type="binding site" evidence="6">
    <location>
        <position position="155"/>
    </location>
    <ligand>
        <name>NAD(+)</name>
        <dbReference type="ChEBI" id="CHEBI:57540"/>
    </ligand>
</feature>
<dbReference type="SUPFAM" id="SSF111331">
    <property type="entry name" value="NAD kinase/diacylglycerol kinase-like"/>
    <property type="match status" value="1"/>
</dbReference>
<sequence length="292" mass="32166">MRRFTKIGLTVKSGFDHKDEAVARILKILRSLKCKVAVDPTRIHDVPCARECEPMDPKHTIDLMLVIGGDGTVLRAIREMKDFSVPILSVNRGTLGFLAEIELDEANHILPALLNGEGMIDERGLLKVEAVRKRKTFFAGHALNEAVIAQGTIARLIDLETAVNGEALTTYRSDGLIVATPTGSTAYSLAAGGPIVHPAFDSAIILTPINPYSFSQKPVVISGKSKVDVGVHMKVRKFADVDVNLTIDGQMYVPLQDRDHVHCSMAKDTVKFLRRKQDTFLSTLRTKLRWGE</sequence>
<dbReference type="PANTHER" id="PTHR20275:SF0">
    <property type="entry name" value="NAD KINASE"/>
    <property type="match status" value="1"/>
</dbReference>
<comment type="subcellular location">
    <subcellularLocation>
        <location evidence="6">Cytoplasm</location>
    </subcellularLocation>
</comment>
<proteinExistence type="inferred from homology"/>
<keyword evidence="3 6" id="KW-0521">NADP</keyword>
<dbReference type="Gene3D" id="3.40.50.10330">
    <property type="entry name" value="Probable inorganic polyphosphate/atp-NAD kinase, domain 1"/>
    <property type="match status" value="1"/>
</dbReference>
<keyword evidence="4 6" id="KW-0520">NAD</keyword>
<evidence type="ECO:0000256" key="6">
    <source>
        <dbReference type="HAMAP-Rule" id="MF_00361"/>
    </source>
</evidence>
<dbReference type="InterPro" id="IPR016064">
    <property type="entry name" value="NAD/diacylglycerol_kinase_sf"/>
</dbReference>
<accession>A0A0S1SMU8</accession>
<dbReference type="GO" id="GO:0006741">
    <property type="term" value="P:NADP+ biosynthetic process"/>
    <property type="evidence" value="ECO:0007669"/>
    <property type="project" value="UniProtKB-UniRule"/>
</dbReference>
<feature type="active site" description="Proton acceptor" evidence="6">
    <location>
        <position position="70"/>
    </location>
</feature>
<comment type="caution">
    <text evidence="6">Lacks conserved residue(s) required for the propagation of feature annotation.</text>
</comment>
<comment type="function">
    <text evidence="6">Involved in the regulation of the intracellular balance of NAD and NADP, and is a key enzyme in the biosynthesis of NADP. Catalyzes specifically the phosphorylation on 2'-hydroxyl of the adenosine moiety of NAD to yield NADP.</text>
</comment>
<evidence type="ECO:0000256" key="1">
    <source>
        <dbReference type="ARBA" id="ARBA00022679"/>
    </source>
</evidence>
<name>A0A0S1SEL9_9BACT</name>
<dbReference type="Pfam" id="PF01513">
    <property type="entry name" value="NAD_kinase"/>
    <property type="match status" value="1"/>
</dbReference>
<dbReference type="InterPro" id="IPR017438">
    <property type="entry name" value="ATP-NAD_kinase_N"/>
</dbReference>
<dbReference type="GO" id="GO:0003951">
    <property type="term" value="F:NAD+ kinase activity"/>
    <property type="evidence" value="ECO:0007669"/>
    <property type="project" value="UniProtKB-UniRule"/>
</dbReference>
<reference evidence="8" key="1">
    <citation type="submission" date="2015-10" db="EMBL/GenBank/DDBJ databases">
        <title>Analysis of five complete genome sequences for members of the class Peribacteria in the recently recognized Peregrinibacteria bacterial phylum.</title>
        <authorList>
            <person name="Anantharaman K."/>
            <person name="Brown C.T."/>
            <person name="Burstein D."/>
            <person name="Castelle C.J."/>
            <person name="Probst A.J."/>
            <person name="Thomas B.C."/>
            <person name="Williams K.H."/>
            <person name="Banfield J.F."/>
        </authorList>
    </citation>
    <scope>NUCLEOTIDE SEQUENCE [LARGE SCALE GENOMIC DNA]</scope>
</reference>
<dbReference type="GO" id="GO:0005524">
    <property type="term" value="F:ATP binding"/>
    <property type="evidence" value="ECO:0007669"/>
    <property type="project" value="UniProtKB-KW"/>
</dbReference>
<reference evidence="7 8" key="2">
    <citation type="journal article" date="2016" name="PeerJ">
        <title>Analysis of five complete genome sequences for members of the class Peribacteria in the recently recognized Peregrinibacteria bacterial phylum.</title>
        <authorList>
            <person name="Anantharaman K."/>
            <person name="Brown C.T."/>
            <person name="Burstein D."/>
            <person name="Castelle C.J."/>
            <person name="Probst A.J."/>
            <person name="Thomas B.C."/>
            <person name="Williams K.H."/>
            <person name="Banfield J.F."/>
        </authorList>
    </citation>
    <scope>NUCLEOTIDE SEQUENCE [LARGE SCALE GENOMIC DNA]</scope>
    <source>
        <strain evidence="7">RIFOXYD1_FULL_PER-ii_59_16</strain>
    </source>
</reference>
<keyword evidence="6" id="KW-0547">Nucleotide-binding</keyword>
<keyword evidence="2 6" id="KW-0418">Kinase</keyword>
<dbReference type="Gene3D" id="2.60.200.30">
    <property type="entry name" value="Probable inorganic polyphosphate/atp-NAD kinase, domain 2"/>
    <property type="match status" value="1"/>
</dbReference>
<comment type="similarity">
    <text evidence="6">Belongs to the NAD kinase family.</text>
</comment>
<dbReference type="GO" id="GO:0019674">
    <property type="term" value="P:NAD+ metabolic process"/>
    <property type="evidence" value="ECO:0007669"/>
    <property type="project" value="InterPro"/>
</dbReference>
<evidence type="ECO:0000256" key="5">
    <source>
        <dbReference type="ARBA" id="ARBA00047925"/>
    </source>
</evidence>
<keyword evidence="6" id="KW-0963">Cytoplasm</keyword>
<comment type="cofactor">
    <cofactor evidence="6">
        <name>a divalent metal cation</name>
        <dbReference type="ChEBI" id="CHEBI:60240"/>
    </cofactor>
</comment>
<keyword evidence="6" id="KW-0067">ATP-binding</keyword>
<gene>
    <name evidence="6" type="primary">nadK</name>
    <name evidence="7" type="ORF">PeribacterD1_0421</name>
</gene>
<feature type="binding site" evidence="6">
    <location>
        <position position="174"/>
    </location>
    <ligand>
        <name>NAD(+)</name>
        <dbReference type="ChEBI" id="CHEBI:57540"/>
    </ligand>
</feature>
<dbReference type="Pfam" id="PF20143">
    <property type="entry name" value="NAD_kinase_C"/>
    <property type="match status" value="1"/>
</dbReference>
<dbReference type="InterPro" id="IPR002504">
    <property type="entry name" value="NADK"/>
</dbReference>
<accession>A0A0S1SRN6</accession>
<dbReference type="HAMAP" id="MF_00361">
    <property type="entry name" value="NAD_kinase"/>
    <property type="match status" value="1"/>
</dbReference>
<dbReference type="EMBL" id="CP013065">
    <property type="protein sequence ID" value="ALM13112.1"/>
    <property type="molecule type" value="Genomic_DNA"/>
</dbReference>
<dbReference type="PANTHER" id="PTHR20275">
    <property type="entry name" value="NAD KINASE"/>
    <property type="match status" value="1"/>
</dbReference>
<dbReference type="AlphaFoldDB" id="A0A0S1SEL9"/>
<feature type="binding site" evidence="6">
    <location>
        <position position="75"/>
    </location>
    <ligand>
        <name>NAD(+)</name>
        <dbReference type="ChEBI" id="CHEBI:57540"/>
    </ligand>
</feature>